<proteinExistence type="predicted"/>
<comment type="caution">
    <text evidence="1">The sequence shown here is derived from an EMBL/GenBank/DDBJ whole genome shotgun (WGS) entry which is preliminary data.</text>
</comment>
<dbReference type="OrthoDB" id="1269134at2"/>
<dbReference type="RefSeq" id="WP_034714802.1">
    <property type="nucleotide sequence ID" value="NZ_JAODPJ010000008.1"/>
</dbReference>
<keyword evidence="2" id="KW-1185">Reference proteome</keyword>
<gene>
    <name evidence="1" type="ORF">IW15_20205</name>
</gene>
<evidence type="ECO:0000313" key="2">
    <source>
        <dbReference type="Proteomes" id="UP000028705"/>
    </source>
</evidence>
<name>A0A086A0Z7_9FLAO</name>
<dbReference type="Proteomes" id="UP000028705">
    <property type="component" value="Unassembled WGS sequence"/>
</dbReference>
<dbReference type="eggNOG" id="ENOG5030VCE">
    <property type="taxonomic scope" value="Bacteria"/>
</dbReference>
<dbReference type="AlphaFoldDB" id="A0A086A0Z7"/>
<accession>A0A086A0Z7</accession>
<protein>
    <submittedName>
        <fullName evidence="1">Uncharacterized protein</fullName>
    </submittedName>
</protein>
<dbReference type="EMBL" id="JPRH01000011">
    <property type="protein sequence ID" value="KFF10361.1"/>
    <property type="molecule type" value="Genomic_DNA"/>
</dbReference>
<sequence length="78" mass="9427">MNEKKLLEKKEWEYYIFEEDRHIIVSVPISRPAPGFDVIYILNESEKEKYGHTGIKALKDRIEDMNVNFSNYEMNSWR</sequence>
<reference evidence="1 2" key="1">
    <citation type="submission" date="2014-07" db="EMBL/GenBank/DDBJ databases">
        <title>Genome of Chryseobacterium soli DSM 19298.</title>
        <authorList>
            <person name="Stropko S.J."/>
            <person name="Pipes S.E."/>
            <person name="Newman J."/>
        </authorList>
    </citation>
    <scope>NUCLEOTIDE SEQUENCE [LARGE SCALE GENOMIC DNA]</scope>
    <source>
        <strain evidence="1 2">DSM 19298</strain>
    </source>
</reference>
<organism evidence="1 2">
    <name type="scientific">Chryseobacterium soli</name>
    <dbReference type="NCBI Taxonomy" id="445961"/>
    <lineage>
        <taxon>Bacteria</taxon>
        <taxon>Pseudomonadati</taxon>
        <taxon>Bacteroidota</taxon>
        <taxon>Flavobacteriia</taxon>
        <taxon>Flavobacteriales</taxon>
        <taxon>Weeksellaceae</taxon>
        <taxon>Chryseobacterium group</taxon>
        <taxon>Chryseobacterium</taxon>
    </lineage>
</organism>
<evidence type="ECO:0000313" key="1">
    <source>
        <dbReference type="EMBL" id="KFF10361.1"/>
    </source>
</evidence>